<keyword evidence="1" id="KW-0472">Membrane</keyword>
<accession>A0ABT7SYK5</accession>
<sequence length="64" mass="7058">MAENKPTLKQVLFSVLASFFGVQSQSNYQRDFQTQSVVPYVVVGVVMVAILVISLALLVSWLTP</sequence>
<dbReference type="EMBL" id="JAUCBP010000008">
    <property type="protein sequence ID" value="MDM7861256.1"/>
    <property type="molecule type" value="Genomic_DNA"/>
</dbReference>
<proteinExistence type="predicted"/>
<evidence type="ECO:0000313" key="2">
    <source>
        <dbReference type="EMBL" id="MDM7861256.1"/>
    </source>
</evidence>
<dbReference type="RefSeq" id="WP_289365693.1">
    <property type="nucleotide sequence ID" value="NZ_JAUCBP010000008.1"/>
</dbReference>
<comment type="caution">
    <text evidence="2">The sequence shown here is derived from an EMBL/GenBank/DDBJ whole genome shotgun (WGS) entry which is preliminary data.</text>
</comment>
<organism evidence="2 3">
    <name type="scientific">Alteromonas arenosi</name>
    <dbReference type="NCBI Taxonomy" id="3055817"/>
    <lineage>
        <taxon>Bacteria</taxon>
        <taxon>Pseudomonadati</taxon>
        <taxon>Pseudomonadota</taxon>
        <taxon>Gammaproteobacteria</taxon>
        <taxon>Alteromonadales</taxon>
        <taxon>Alteromonadaceae</taxon>
        <taxon>Alteromonas/Salinimonas group</taxon>
        <taxon>Alteromonas</taxon>
    </lineage>
</organism>
<reference evidence="2 3" key="1">
    <citation type="submission" date="2023-06" db="EMBL/GenBank/DDBJ databases">
        <title>Alteromonas sp. ASW11-36 isolated from intertidal sand.</title>
        <authorList>
            <person name="Li Y."/>
        </authorList>
    </citation>
    <scope>NUCLEOTIDE SEQUENCE [LARGE SCALE GENOMIC DNA]</scope>
    <source>
        <strain evidence="2 3">ASW11-36</strain>
    </source>
</reference>
<protein>
    <submittedName>
        <fullName evidence="2">DUF2970 domain-containing protein</fullName>
    </submittedName>
</protein>
<evidence type="ECO:0000313" key="3">
    <source>
        <dbReference type="Proteomes" id="UP001234343"/>
    </source>
</evidence>
<keyword evidence="1" id="KW-0812">Transmembrane</keyword>
<feature type="transmembrane region" description="Helical" evidence="1">
    <location>
        <begin position="40"/>
        <end position="62"/>
    </location>
</feature>
<dbReference type="Pfam" id="PF11174">
    <property type="entry name" value="DUF2970"/>
    <property type="match status" value="1"/>
</dbReference>
<keyword evidence="1" id="KW-1133">Transmembrane helix</keyword>
<dbReference type="Proteomes" id="UP001234343">
    <property type="component" value="Unassembled WGS sequence"/>
</dbReference>
<keyword evidence="3" id="KW-1185">Reference proteome</keyword>
<dbReference type="InterPro" id="IPR021344">
    <property type="entry name" value="DUF2970"/>
</dbReference>
<name>A0ABT7SYK5_9ALTE</name>
<gene>
    <name evidence="2" type="ORF">QTP81_11685</name>
</gene>
<evidence type="ECO:0000256" key="1">
    <source>
        <dbReference type="SAM" id="Phobius"/>
    </source>
</evidence>